<dbReference type="InterPro" id="IPR006638">
    <property type="entry name" value="Elp3/MiaA/NifB-like_rSAM"/>
</dbReference>
<evidence type="ECO:0000256" key="16">
    <source>
        <dbReference type="PIRSR" id="PIRSR000167-2"/>
    </source>
</evidence>
<keyword evidence="9 14" id="KW-0560">Oxidoreductase</keyword>
<keyword evidence="10 14" id="KW-0408">Iron</keyword>
<keyword evidence="11 14" id="KW-0411">Iron-sulfur</keyword>
<evidence type="ECO:0000256" key="15">
    <source>
        <dbReference type="PIRSR" id="PIRSR000167-1"/>
    </source>
</evidence>
<dbReference type="GO" id="GO:0004109">
    <property type="term" value="F:coproporphyrinogen oxidase activity"/>
    <property type="evidence" value="ECO:0007669"/>
    <property type="project" value="InterPro"/>
</dbReference>
<keyword evidence="8 14" id="KW-0479">Metal-binding</keyword>
<keyword evidence="19" id="KW-1185">Reference proteome</keyword>
<gene>
    <name evidence="18" type="ORF">F945_03275</name>
</gene>
<comment type="pathway">
    <text evidence="2 14">Porphyrin-containing compound metabolism; protoporphyrin-IX biosynthesis; protoporphyrinogen-IX from coproporphyrinogen-III (AdoMet route): step 1/1.</text>
</comment>
<evidence type="ECO:0000256" key="4">
    <source>
        <dbReference type="ARBA" id="ARBA00011245"/>
    </source>
</evidence>
<evidence type="ECO:0000313" key="19">
    <source>
        <dbReference type="Proteomes" id="UP000014568"/>
    </source>
</evidence>
<dbReference type="SFLD" id="SFLDS00029">
    <property type="entry name" value="Radical_SAM"/>
    <property type="match status" value="1"/>
</dbReference>
<evidence type="ECO:0000256" key="1">
    <source>
        <dbReference type="ARBA" id="ARBA00004496"/>
    </source>
</evidence>
<sequence>MSCSLIQKYNVAGPRYTSYPTVPYWDETSFSLLHWKQSLKRAFDESNQSEGISLYIHLPFCESLCTFCGCHKKVTKRHEMEQPYIQAVLKEWDLYCQLLEEKPIIKEIHLGGGTPTFFSVEHLQQLIQGILLKADIADDYEFSFEGHPNNTTREHLQALYDLGFRRVSYGVQDYNQAVQKAIHRIQPFEHVQQVTQWAREIGYTSISHDLVFGLPFQTLADVLNTIDLTKSLMPDRLAFYSYAHVPWIKGNGQRGFKDQDVPKDDVKRTLYEEGKKQLLAHGYHEIGMDHFALSKDGMYQSFQAGTLHRNFMGYTSSKTQVMIGLGVSSISDSWYSFAQNEKNLDAYYACLENNQIPVVKGHVLSTEDLKIRKHILNLMCTFQTSWSDQAMDFVEREQVIQQLAEMQQDGLVQIQKDHIVITQQGKPFVRNICMAFDLHLKRRKPETQIFSMTI</sequence>
<evidence type="ECO:0000313" key="18">
    <source>
        <dbReference type="EMBL" id="EPF70256.1"/>
    </source>
</evidence>
<keyword evidence="12 14" id="KW-0627">Porphyrin biosynthesis</keyword>
<dbReference type="Gene3D" id="3.20.20.70">
    <property type="entry name" value="Aldolase class I"/>
    <property type="match status" value="1"/>
</dbReference>
<dbReference type="PIRSF" id="PIRSF000167">
    <property type="entry name" value="HemN"/>
    <property type="match status" value="1"/>
</dbReference>
<evidence type="ECO:0000256" key="10">
    <source>
        <dbReference type="ARBA" id="ARBA00023004"/>
    </source>
</evidence>
<dbReference type="RefSeq" id="WP_016657642.1">
    <property type="nucleotide sequence ID" value="NZ_KE340355.1"/>
</dbReference>
<evidence type="ECO:0000256" key="11">
    <source>
        <dbReference type="ARBA" id="ARBA00023014"/>
    </source>
</evidence>
<keyword evidence="7 14" id="KW-0949">S-adenosyl-L-methionine</keyword>
<comment type="caution">
    <text evidence="18">The sequence shown here is derived from an EMBL/GenBank/DDBJ whole genome shotgun (WGS) entry which is preliminary data.</text>
</comment>
<protein>
    <recommendedName>
        <fullName evidence="14">Coproporphyrinogen-III oxidase</fullName>
        <ecNumber evidence="14">1.3.98.3</ecNumber>
    </recommendedName>
</protein>
<dbReference type="Gene3D" id="1.10.10.920">
    <property type="match status" value="1"/>
</dbReference>
<evidence type="ECO:0000256" key="2">
    <source>
        <dbReference type="ARBA" id="ARBA00004785"/>
    </source>
</evidence>
<comment type="subunit">
    <text evidence="4">Monomer.</text>
</comment>
<dbReference type="EMBL" id="ATGI01000038">
    <property type="protein sequence ID" value="EPF70256.1"/>
    <property type="molecule type" value="Genomic_DNA"/>
</dbReference>
<dbReference type="STRING" id="632955.GCA_000829675_01148"/>
<feature type="binding site" evidence="15">
    <location>
        <begin position="67"/>
        <end position="69"/>
    </location>
    <ligand>
        <name>S-adenosyl-L-methionine</name>
        <dbReference type="ChEBI" id="CHEBI:59789"/>
        <label>2</label>
    </ligand>
</feature>
<dbReference type="PATRIC" id="fig|421052.3.peg.3210"/>
<evidence type="ECO:0000256" key="14">
    <source>
        <dbReference type="PIRNR" id="PIRNR000167"/>
    </source>
</evidence>
<evidence type="ECO:0000256" key="3">
    <source>
        <dbReference type="ARBA" id="ARBA00005493"/>
    </source>
</evidence>
<organism evidence="18 19">
    <name type="scientific">Acinetobacter rudis CIP 110305</name>
    <dbReference type="NCBI Taxonomy" id="421052"/>
    <lineage>
        <taxon>Bacteria</taxon>
        <taxon>Pseudomonadati</taxon>
        <taxon>Pseudomonadota</taxon>
        <taxon>Gammaproteobacteria</taxon>
        <taxon>Moraxellales</taxon>
        <taxon>Moraxellaceae</taxon>
        <taxon>Acinetobacter</taxon>
    </lineage>
</organism>
<feature type="binding site" evidence="15">
    <location>
        <begin position="113"/>
        <end position="114"/>
    </location>
    <ligand>
        <name>S-adenosyl-L-methionine</name>
        <dbReference type="ChEBI" id="CHEBI:59789"/>
        <label>2</label>
    </ligand>
</feature>
<dbReference type="eggNOG" id="COG0635">
    <property type="taxonomic scope" value="Bacteria"/>
</dbReference>
<evidence type="ECO:0000256" key="13">
    <source>
        <dbReference type="ARBA" id="ARBA00048321"/>
    </source>
</evidence>
<feature type="binding site" evidence="15">
    <location>
        <position position="330"/>
    </location>
    <ligand>
        <name>S-adenosyl-L-methionine</name>
        <dbReference type="ChEBI" id="CHEBI:59789"/>
        <label>1</label>
    </ligand>
</feature>
<feature type="binding site" evidence="15">
    <location>
        <position position="55"/>
    </location>
    <ligand>
        <name>S-adenosyl-L-methionine</name>
        <dbReference type="ChEBI" id="CHEBI:59789"/>
        <label>1</label>
    </ligand>
</feature>
<dbReference type="OrthoDB" id="9808022at2"/>
<dbReference type="SFLD" id="SFLDG01065">
    <property type="entry name" value="anaerobic_coproporphyrinogen-I"/>
    <property type="match status" value="1"/>
</dbReference>
<dbReference type="Pfam" id="PF04055">
    <property type="entry name" value="Radical_SAM"/>
    <property type="match status" value="1"/>
</dbReference>
<feature type="binding site" evidence="16">
    <location>
        <position position="68"/>
    </location>
    <ligand>
        <name>[4Fe-4S] cluster</name>
        <dbReference type="ChEBI" id="CHEBI:49883"/>
        <note>4Fe-4S-S-AdoMet</note>
    </ligand>
</feature>
<dbReference type="Proteomes" id="UP000014568">
    <property type="component" value="Unassembled WGS sequence"/>
</dbReference>
<feature type="binding site" evidence="16">
    <location>
        <position position="61"/>
    </location>
    <ligand>
        <name>[4Fe-4S] cluster</name>
        <dbReference type="ChEBI" id="CHEBI:49883"/>
        <note>4Fe-4S-S-AdoMet</note>
    </ligand>
</feature>
<dbReference type="InterPro" id="IPR058240">
    <property type="entry name" value="rSAM_sf"/>
</dbReference>
<keyword evidence="5 14" id="KW-0004">4Fe-4S</keyword>
<dbReference type="GO" id="GO:0005737">
    <property type="term" value="C:cytoplasm"/>
    <property type="evidence" value="ECO:0007669"/>
    <property type="project" value="UniProtKB-SubCell"/>
</dbReference>
<feature type="binding site" evidence="15">
    <location>
        <position position="209"/>
    </location>
    <ligand>
        <name>S-adenosyl-L-methionine</name>
        <dbReference type="ChEBI" id="CHEBI:59789"/>
        <label>2</label>
    </ligand>
</feature>
<feature type="binding site" evidence="15">
    <location>
        <position position="112"/>
    </location>
    <ligand>
        <name>S-adenosyl-L-methionine</name>
        <dbReference type="ChEBI" id="CHEBI:59789"/>
        <label>1</label>
    </ligand>
</feature>
<dbReference type="InterPro" id="IPR013785">
    <property type="entry name" value="Aldolase_TIM"/>
</dbReference>
<evidence type="ECO:0000256" key="9">
    <source>
        <dbReference type="ARBA" id="ARBA00023002"/>
    </source>
</evidence>
<dbReference type="PROSITE" id="PS51918">
    <property type="entry name" value="RADICAL_SAM"/>
    <property type="match status" value="1"/>
</dbReference>
<comment type="subcellular location">
    <subcellularLocation>
        <location evidence="1 14">Cytoplasm</location>
    </subcellularLocation>
</comment>
<dbReference type="CDD" id="cd01335">
    <property type="entry name" value="Radical_SAM"/>
    <property type="match status" value="1"/>
</dbReference>
<feature type="binding site" evidence="15">
    <location>
        <position position="172"/>
    </location>
    <ligand>
        <name>S-adenosyl-L-methionine</name>
        <dbReference type="ChEBI" id="CHEBI:59789"/>
        <label>2</label>
    </ligand>
</feature>
<proteinExistence type="inferred from homology"/>
<dbReference type="HOGENOM" id="CLU_027579_3_0_6"/>
<dbReference type="UniPathway" id="UPA00251">
    <property type="reaction ID" value="UER00323"/>
</dbReference>
<accession>S3NUC5</accession>
<dbReference type="GO" id="GO:0006782">
    <property type="term" value="P:protoporphyrinogen IX biosynthetic process"/>
    <property type="evidence" value="ECO:0007669"/>
    <property type="project" value="UniProtKB-UniPathway"/>
</dbReference>
<feature type="domain" description="Radical SAM core" evidence="17">
    <location>
        <begin position="46"/>
        <end position="289"/>
    </location>
</feature>
<feature type="binding site" evidence="15">
    <location>
        <position position="145"/>
    </location>
    <ligand>
        <name>S-adenosyl-L-methionine</name>
        <dbReference type="ChEBI" id="CHEBI:59789"/>
        <label>1</label>
    </ligand>
</feature>
<dbReference type="EC" id="1.3.98.3" evidence="14"/>
<dbReference type="GO" id="GO:0051539">
    <property type="term" value="F:4 iron, 4 sulfur cluster binding"/>
    <property type="evidence" value="ECO:0007669"/>
    <property type="project" value="UniProtKB-KW"/>
</dbReference>
<dbReference type="PANTHER" id="PTHR13932">
    <property type="entry name" value="COPROPORPHYRINIGEN III OXIDASE"/>
    <property type="match status" value="1"/>
</dbReference>
<dbReference type="AlphaFoldDB" id="S3NUC5"/>
<dbReference type="NCBIfam" id="TIGR00538">
    <property type="entry name" value="hemN"/>
    <property type="match status" value="1"/>
</dbReference>
<evidence type="ECO:0000256" key="5">
    <source>
        <dbReference type="ARBA" id="ARBA00022485"/>
    </source>
</evidence>
<dbReference type="GO" id="GO:0051989">
    <property type="term" value="F:coproporphyrinogen dehydrogenase activity"/>
    <property type="evidence" value="ECO:0007669"/>
    <property type="project" value="UniProtKB-EC"/>
</dbReference>
<evidence type="ECO:0000256" key="6">
    <source>
        <dbReference type="ARBA" id="ARBA00022490"/>
    </source>
</evidence>
<dbReference type="SUPFAM" id="SSF102114">
    <property type="entry name" value="Radical SAM enzymes"/>
    <property type="match status" value="1"/>
</dbReference>
<evidence type="ECO:0000256" key="12">
    <source>
        <dbReference type="ARBA" id="ARBA00023244"/>
    </source>
</evidence>
<dbReference type="SMART" id="SM00729">
    <property type="entry name" value="Elp3"/>
    <property type="match status" value="1"/>
</dbReference>
<name>S3NUC5_9GAMM</name>
<evidence type="ECO:0000256" key="7">
    <source>
        <dbReference type="ARBA" id="ARBA00022691"/>
    </source>
</evidence>
<dbReference type="InterPro" id="IPR007197">
    <property type="entry name" value="rSAM"/>
</dbReference>
<dbReference type="SFLD" id="SFLDG01082">
    <property type="entry name" value="B12-binding_domain_containing"/>
    <property type="match status" value="1"/>
</dbReference>
<comment type="similarity">
    <text evidence="3 14">Belongs to the anaerobic coproporphyrinogen-III oxidase family.</text>
</comment>
<comment type="cofactor">
    <cofactor evidence="14 16">
        <name>[4Fe-4S] cluster</name>
        <dbReference type="ChEBI" id="CHEBI:49883"/>
    </cofactor>
    <text evidence="14 16">Binds 1 [4Fe-4S] cluster. The cluster is coordinated with 3 cysteines and an exchangeable S-adenosyl-L-methionine.</text>
</comment>
<feature type="binding site" evidence="15">
    <location>
        <position position="184"/>
    </location>
    <ligand>
        <name>S-adenosyl-L-methionine</name>
        <dbReference type="ChEBI" id="CHEBI:59789"/>
        <label>2</label>
    </ligand>
</feature>
<evidence type="ECO:0000256" key="8">
    <source>
        <dbReference type="ARBA" id="ARBA00022723"/>
    </source>
</evidence>
<dbReference type="InterPro" id="IPR004558">
    <property type="entry name" value="Coprogen_oxidase_HemN"/>
</dbReference>
<keyword evidence="6 14" id="KW-0963">Cytoplasm</keyword>
<dbReference type="PANTHER" id="PTHR13932:SF6">
    <property type="entry name" value="OXYGEN-INDEPENDENT COPROPORPHYRINOGEN III OXIDASE"/>
    <property type="match status" value="1"/>
</dbReference>
<comment type="catalytic activity">
    <reaction evidence="13 14">
        <text>coproporphyrinogen III + 2 S-adenosyl-L-methionine = protoporphyrinogen IX + 2 5'-deoxyadenosine + 2 L-methionine + 2 CO2</text>
        <dbReference type="Rhea" id="RHEA:15425"/>
        <dbReference type="ChEBI" id="CHEBI:16526"/>
        <dbReference type="ChEBI" id="CHEBI:17319"/>
        <dbReference type="ChEBI" id="CHEBI:57307"/>
        <dbReference type="ChEBI" id="CHEBI:57309"/>
        <dbReference type="ChEBI" id="CHEBI:57844"/>
        <dbReference type="ChEBI" id="CHEBI:59789"/>
        <dbReference type="EC" id="1.3.98.3"/>
    </reaction>
</comment>
<feature type="binding site" evidence="16">
    <location>
        <position position="65"/>
    </location>
    <ligand>
        <name>[4Fe-4S] cluster</name>
        <dbReference type="ChEBI" id="CHEBI:49883"/>
        <note>4Fe-4S-S-AdoMet</note>
    </ligand>
</feature>
<feature type="binding site" evidence="15">
    <location>
        <position position="243"/>
    </location>
    <ligand>
        <name>S-adenosyl-L-methionine</name>
        <dbReference type="ChEBI" id="CHEBI:59789"/>
        <label>2</label>
    </ligand>
</feature>
<reference evidence="18 19" key="1">
    <citation type="submission" date="2013-06" db="EMBL/GenBank/DDBJ databases">
        <title>The Genome Sequence of Acinetobacter rudis CIP 110305.</title>
        <authorList>
            <consortium name="The Broad Institute Genome Sequencing Platform"/>
            <consortium name="The Broad Institute Genome Sequencing Center for Infectious Disease"/>
            <person name="Cerqueira G."/>
            <person name="Feldgarden M."/>
            <person name="Courvalin P."/>
            <person name="Perichon B."/>
            <person name="Grillot-Courvalin C."/>
            <person name="Clermont D."/>
            <person name="Rocha E."/>
            <person name="Yoon E.-J."/>
            <person name="Nemec A."/>
            <person name="Young S.K."/>
            <person name="Zeng Q."/>
            <person name="Gargeya S."/>
            <person name="Fitzgerald M."/>
            <person name="Abouelleil A."/>
            <person name="Alvarado L."/>
            <person name="Berlin A.M."/>
            <person name="Chapman S.B."/>
            <person name="Dewar J."/>
            <person name="Goldberg J."/>
            <person name="Griggs A."/>
            <person name="Gujja S."/>
            <person name="Hansen M."/>
            <person name="Howarth C."/>
            <person name="Imamovic A."/>
            <person name="Larimer J."/>
            <person name="McCowan C."/>
            <person name="Murphy C."/>
            <person name="Pearson M."/>
            <person name="Priest M."/>
            <person name="Roberts A."/>
            <person name="Saif S."/>
            <person name="Shea T."/>
            <person name="Sykes S."/>
            <person name="Wortman J."/>
            <person name="Nusbaum C."/>
            <person name="Birren B."/>
        </authorList>
    </citation>
    <scope>NUCLEOTIDE SEQUENCE [LARGE SCALE GENOMIC DNA]</scope>
    <source>
        <strain evidence="18 19">CIP 110305</strain>
    </source>
</reference>
<dbReference type="InterPro" id="IPR034505">
    <property type="entry name" value="Coproporphyrinogen-III_oxidase"/>
</dbReference>
<evidence type="ECO:0000259" key="17">
    <source>
        <dbReference type="PROSITE" id="PS51918"/>
    </source>
</evidence>
<dbReference type="GO" id="GO:0046872">
    <property type="term" value="F:metal ion binding"/>
    <property type="evidence" value="ECO:0007669"/>
    <property type="project" value="UniProtKB-KW"/>
</dbReference>